<organism evidence="11 12">
    <name type="scientific">Emcibacter nanhaiensis</name>
    <dbReference type="NCBI Taxonomy" id="1505037"/>
    <lineage>
        <taxon>Bacteria</taxon>
        <taxon>Pseudomonadati</taxon>
        <taxon>Pseudomonadota</taxon>
        <taxon>Alphaproteobacteria</taxon>
        <taxon>Emcibacterales</taxon>
        <taxon>Emcibacteraceae</taxon>
        <taxon>Emcibacter</taxon>
    </lineage>
</organism>
<feature type="domain" description="Biotin carboxylation" evidence="10">
    <location>
        <begin position="1"/>
        <end position="452"/>
    </location>
</feature>
<dbReference type="InterPro" id="IPR048429">
    <property type="entry name" value="MCC_alpha_BT"/>
</dbReference>
<dbReference type="FunFam" id="2.40.50.100:FF:000003">
    <property type="entry name" value="Acetyl-CoA carboxylase biotin carboxyl carrier protein"/>
    <property type="match status" value="1"/>
</dbReference>
<evidence type="ECO:0000313" key="11">
    <source>
        <dbReference type="EMBL" id="TPD61810.1"/>
    </source>
</evidence>
<evidence type="ECO:0000259" key="8">
    <source>
        <dbReference type="PROSITE" id="PS50968"/>
    </source>
</evidence>
<dbReference type="Gene3D" id="3.30.700.40">
    <property type="match status" value="1"/>
</dbReference>
<dbReference type="PANTHER" id="PTHR18866:SF33">
    <property type="entry name" value="METHYLCROTONOYL-COA CARBOXYLASE SUBUNIT ALPHA, MITOCHONDRIAL-RELATED"/>
    <property type="match status" value="1"/>
</dbReference>
<dbReference type="Pfam" id="PF00289">
    <property type="entry name" value="Biotin_carb_N"/>
    <property type="match status" value="1"/>
</dbReference>
<dbReference type="FunFam" id="3.30.470.20:FF:000028">
    <property type="entry name" value="Methylcrotonoyl-CoA carboxylase subunit alpha, mitochondrial"/>
    <property type="match status" value="1"/>
</dbReference>
<keyword evidence="12" id="KW-1185">Reference proteome</keyword>
<keyword evidence="6" id="KW-0092">Biotin</keyword>
<feature type="domain" description="ATP-grasp" evidence="9">
    <location>
        <begin position="120"/>
        <end position="322"/>
    </location>
</feature>
<dbReference type="EMBL" id="VFIY01000005">
    <property type="protein sequence ID" value="TPD61810.1"/>
    <property type="molecule type" value="Genomic_DNA"/>
</dbReference>
<dbReference type="CDD" id="cd06850">
    <property type="entry name" value="biotinyl_domain"/>
    <property type="match status" value="1"/>
</dbReference>
<dbReference type="RefSeq" id="WP_139939556.1">
    <property type="nucleotide sequence ID" value="NZ_JBHSYP010000003.1"/>
</dbReference>
<dbReference type="Proteomes" id="UP000319148">
    <property type="component" value="Unassembled WGS sequence"/>
</dbReference>
<keyword evidence="2" id="KW-0436">Ligase</keyword>
<dbReference type="InterPro" id="IPR011764">
    <property type="entry name" value="Biotin_carboxylation_dom"/>
</dbReference>
<dbReference type="FunFam" id="3.40.50.20:FF:000010">
    <property type="entry name" value="Propionyl-CoA carboxylase subunit alpha"/>
    <property type="match status" value="1"/>
</dbReference>
<dbReference type="PROSITE" id="PS50975">
    <property type="entry name" value="ATP_GRASP"/>
    <property type="match status" value="1"/>
</dbReference>
<dbReference type="GO" id="GO:0016874">
    <property type="term" value="F:ligase activity"/>
    <property type="evidence" value="ECO:0007669"/>
    <property type="project" value="UniProtKB-KW"/>
</dbReference>
<dbReference type="Gene3D" id="3.30.470.20">
    <property type="entry name" value="ATP-grasp fold, B domain"/>
    <property type="match status" value="1"/>
</dbReference>
<dbReference type="PROSITE" id="PS50979">
    <property type="entry name" value="BC"/>
    <property type="match status" value="1"/>
</dbReference>
<dbReference type="PROSITE" id="PS50968">
    <property type="entry name" value="BIOTINYL_LIPOYL"/>
    <property type="match status" value="1"/>
</dbReference>
<keyword evidence="3 7" id="KW-0547">Nucleotide-binding</keyword>
<dbReference type="InterPro" id="IPR005482">
    <property type="entry name" value="Biotin_COase_C"/>
</dbReference>
<dbReference type="GO" id="GO:0005524">
    <property type="term" value="F:ATP binding"/>
    <property type="evidence" value="ECO:0007669"/>
    <property type="project" value="UniProtKB-UniRule"/>
</dbReference>
<dbReference type="InterPro" id="IPR001882">
    <property type="entry name" value="Biotin_BS"/>
</dbReference>
<comment type="caution">
    <text evidence="11">The sequence shown here is derived from an EMBL/GenBank/DDBJ whole genome shotgun (WGS) entry which is preliminary data.</text>
</comment>
<keyword evidence="4 7" id="KW-0067">ATP-binding</keyword>
<dbReference type="PANTHER" id="PTHR18866">
    <property type="entry name" value="CARBOXYLASE:PYRUVATE/ACETYL-COA/PROPIONYL-COA CARBOXYLASE"/>
    <property type="match status" value="1"/>
</dbReference>
<evidence type="ECO:0000256" key="4">
    <source>
        <dbReference type="ARBA" id="ARBA00022840"/>
    </source>
</evidence>
<sequence length="662" mass="71929">MFDKILIANRGEIACRIIETARKNAVRTVAVYSDADENARHVRLADEAVHIGAPEAANSYLKGDLLIEVAKKTGAQAIHPGYGFLSENAEFAEACAAAGIIFIGPSADSIRAMGLKDKAKELMQDAGVPVVPGYQGEGQDPAFLKSEADEIGYPVLIKAVAGGGGKGMRLVEKADDFLSSLESCQREAQASFGNAHVLIEKYLTRPRHIEVQVFADSHGNAVHLFERDCSLQRRHQKVVEEAPAPDMPEEVRAAMGDAAVKAAKAINYCGAGTIEFIVDSGKGLNKESFYFMEMNTRLQVEHPVTELITGQDLVEWQLRVASGEPLPLAQEELVLNGHAFEVRLYAEDPANNFLPQTGKLNHFQTPVVDQHFRLDTGIEEGDEVSIYYDPMIAKLIVWDRARTGALRQMARALRKTSVAGVKTNLEFLAAIFDHQAFKDGDVDTHFIEHHADALLPSGKQAGIETLACAAVRILDRSGAGSDPFGWNDGWRMNMSLKSPLVFLEGEVRHELVAEYLPDGFRLTQEDVSVTVSHVHDEAGRVFLMMNGDREVHATVAESGNDLTVFCDGKVHYLHHFVPGAEDAEEAGGSGVIVTPMPGKVSRLMVAEGDAVEAGQPLLVLEAMKMEHTLKAPVDGTVEKISAGEGDQVSDGQVLVKITEPEQ</sequence>
<dbReference type="SUPFAM" id="SSF56059">
    <property type="entry name" value="Glutathione synthetase ATP-binding domain-like"/>
    <property type="match status" value="1"/>
</dbReference>
<proteinExistence type="predicted"/>
<keyword evidence="5" id="KW-0809">Transit peptide</keyword>
<evidence type="ECO:0000256" key="2">
    <source>
        <dbReference type="ARBA" id="ARBA00022598"/>
    </source>
</evidence>
<dbReference type="InterPro" id="IPR011054">
    <property type="entry name" value="Rudment_hybrid_motif"/>
</dbReference>
<dbReference type="InterPro" id="IPR050856">
    <property type="entry name" value="Biotin_carboxylase_complex"/>
</dbReference>
<dbReference type="InterPro" id="IPR005479">
    <property type="entry name" value="CPAse_ATP-bd"/>
</dbReference>
<evidence type="ECO:0000256" key="3">
    <source>
        <dbReference type="ARBA" id="ARBA00022741"/>
    </source>
</evidence>
<evidence type="ECO:0000259" key="9">
    <source>
        <dbReference type="PROSITE" id="PS50975"/>
    </source>
</evidence>
<protein>
    <submittedName>
        <fullName evidence="11">Acetyl/propionyl/methylcrotonyl-CoA carboxylase subunit alpha</fullName>
    </submittedName>
</protein>
<gene>
    <name evidence="11" type="ORF">FIV46_06270</name>
</gene>
<dbReference type="OrthoDB" id="9763189at2"/>
<dbReference type="SUPFAM" id="SSF52440">
    <property type="entry name" value="PreATP-grasp domain"/>
    <property type="match status" value="1"/>
</dbReference>
<name>A0A501PMT4_9PROT</name>
<dbReference type="AlphaFoldDB" id="A0A501PMT4"/>
<comment type="cofactor">
    <cofactor evidence="1">
        <name>biotin</name>
        <dbReference type="ChEBI" id="CHEBI:57586"/>
    </cofactor>
</comment>
<dbReference type="Pfam" id="PF00364">
    <property type="entry name" value="Biotin_lipoyl"/>
    <property type="match status" value="1"/>
</dbReference>
<evidence type="ECO:0000256" key="7">
    <source>
        <dbReference type="PROSITE-ProRule" id="PRU00409"/>
    </source>
</evidence>
<feature type="domain" description="Lipoyl-binding" evidence="8">
    <location>
        <begin position="583"/>
        <end position="658"/>
    </location>
</feature>
<accession>A0A501PMT4</accession>
<dbReference type="PROSITE" id="PS00867">
    <property type="entry name" value="CPSASE_2"/>
    <property type="match status" value="1"/>
</dbReference>
<evidence type="ECO:0000313" key="12">
    <source>
        <dbReference type="Proteomes" id="UP000319148"/>
    </source>
</evidence>
<dbReference type="InterPro" id="IPR011761">
    <property type="entry name" value="ATP-grasp"/>
</dbReference>
<dbReference type="Pfam" id="PF02785">
    <property type="entry name" value="Biotin_carb_C"/>
    <property type="match status" value="1"/>
</dbReference>
<dbReference type="InterPro" id="IPR016185">
    <property type="entry name" value="PreATP-grasp_dom_sf"/>
</dbReference>
<dbReference type="SMART" id="SM00878">
    <property type="entry name" value="Biotin_carb_C"/>
    <property type="match status" value="1"/>
</dbReference>
<dbReference type="Gene3D" id="2.40.50.100">
    <property type="match status" value="1"/>
</dbReference>
<evidence type="ECO:0000256" key="6">
    <source>
        <dbReference type="ARBA" id="ARBA00023267"/>
    </source>
</evidence>
<dbReference type="InterPro" id="IPR011053">
    <property type="entry name" value="Single_hybrid_motif"/>
</dbReference>
<dbReference type="SUPFAM" id="SSF51230">
    <property type="entry name" value="Single hybrid motif"/>
    <property type="match status" value="1"/>
</dbReference>
<dbReference type="SUPFAM" id="SSF51246">
    <property type="entry name" value="Rudiment single hybrid motif"/>
    <property type="match status" value="1"/>
</dbReference>
<evidence type="ECO:0000259" key="10">
    <source>
        <dbReference type="PROSITE" id="PS50979"/>
    </source>
</evidence>
<dbReference type="Pfam" id="PF21139">
    <property type="entry name" value="BT_MCC_alpha"/>
    <property type="match status" value="1"/>
</dbReference>
<dbReference type="InterPro" id="IPR005481">
    <property type="entry name" value="BC-like_N"/>
</dbReference>
<dbReference type="Pfam" id="PF02786">
    <property type="entry name" value="CPSase_L_D2"/>
    <property type="match status" value="1"/>
</dbReference>
<evidence type="ECO:0000256" key="5">
    <source>
        <dbReference type="ARBA" id="ARBA00022946"/>
    </source>
</evidence>
<dbReference type="PROSITE" id="PS00188">
    <property type="entry name" value="BIOTIN"/>
    <property type="match status" value="1"/>
</dbReference>
<reference evidence="12" key="1">
    <citation type="submission" date="2019-06" db="EMBL/GenBank/DDBJ databases">
        <title>The complete genome of Emcibacter congregatus ZYLT.</title>
        <authorList>
            <person name="Zhao Z."/>
        </authorList>
    </citation>
    <scope>NUCLEOTIDE SEQUENCE [LARGE SCALE GENOMIC DNA]</scope>
    <source>
        <strain evidence="12">MCCC 1A06723</strain>
    </source>
</reference>
<evidence type="ECO:0000256" key="1">
    <source>
        <dbReference type="ARBA" id="ARBA00001953"/>
    </source>
</evidence>
<dbReference type="InterPro" id="IPR000089">
    <property type="entry name" value="Biotin_lipoyl"/>
</dbReference>
<dbReference type="NCBIfam" id="NF006367">
    <property type="entry name" value="PRK08591.1"/>
    <property type="match status" value="1"/>
</dbReference>
<dbReference type="GO" id="GO:0046872">
    <property type="term" value="F:metal ion binding"/>
    <property type="evidence" value="ECO:0007669"/>
    <property type="project" value="InterPro"/>
</dbReference>
<dbReference type="FunFam" id="3.30.1490.20:FF:000003">
    <property type="entry name" value="acetyl-CoA carboxylase isoform X1"/>
    <property type="match status" value="1"/>
</dbReference>